<dbReference type="NCBIfam" id="NF033537">
    <property type="entry name" value="lasso_biosyn_B2"/>
    <property type="match status" value="1"/>
</dbReference>
<feature type="domain" description="Microcin J25-processing protein McjB C-terminal" evidence="1">
    <location>
        <begin position="143"/>
        <end position="232"/>
    </location>
</feature>
<dbReference type="EMBL" id="JAOCGG010000003">
    <property type="protein sequence ID" value="MDH1629187.1"/>
    <property type="molecule type" value="Genomic_DNA"/>
</dbReference>
<evidence type="ECO:0000259" key="1">
    <source>
        <dbReference type="Pfam" id="PF13471"/>
    </source>
</evidence>
<dbReference type="AlphaFoldDB" id="A0AA42UK24"/>
<reference evidence="2" key="1">
    <citation type="submission" date="2022-09" db="EMBL/GenBank/DDBJ databases">
        <title>Intensive care unit water sources are persistently colonized with multi-drug resistant bacteria and are the site of extensive horizontal gene transfer of antibiotic resistance genes.</title>
        <authorList>
            <person name="Diorio-Toth L."/>
        </authorList>
    </citation>
    <scope>NUCLEOTIDE SEQUENCE</scope>
    <source>
        <strain evidence="2">GD03782</strain>
    </source>
</reference>
<protein>
    <submittedName>
        <fullName evidence="2">Lasso peptide biosynthesis B2 protein</fullName>
    </submittedName>
</protein>
<proteinExistence type="predicted"/>
<dbReference type="Pfam" id="PF13471">
    <property type="entry name" value="Transglut_core3"/>
    <property type="match status" value="1"/>
</dbReference>
<organism evidence="2 3">
    <name type="scientific">Pseudomonas mosselii</name>
    <dbReference type="NCBI Taxonomy" id="78327"/>
    <lineage>
        <taxon>Bacteria</taxon>
        <taxon>Pseudomonadati</taxon>
        <taxon>Pseudomonadota</taxon>
        <taxon>Gammaproteobacteria</taxon>
        <taxon>Pseudomonadales</taxon>
        <taxon>Pseudomonadaceae</taxon>
        <taxon>Pseudomonas</taxon>
    </lineage>
</organism>
<dbReference type="InterPro" id="IPR032708">
    <property type="entry name" value="McjB_C"/>
</dbReference>
<accession>A0AA42UK24</accession>
<dbReference type="RefSeq" id="WP_280080299.1">
    <property type="nucleotide sequence ID" value="NZ_JAOCGG010000003.1"/>
</dbReference>
<name>A0AA42UK24_9PSED</name>
<dbReference type="Proteomes" id="UP001160882">
    <property type="component" value="Unassembled WGS sequence"/>
</dbReference>
<evidence type="ECO:0000313" key="3">
    <source>
        <dbReference type="Proteomes" id="UP001160882"/>
    </source>
</evidence>
<gene>
    <name evidence="2" type="ORF">N5I14_02870</name>
</gene>
<dbReference type="InterPro" id="IPR053521">
    <property type="entry name" value="McjB-like"/>
</dbReference>
<sequence length="239" mass="27052">MHEANDEYVEWSSSLHRVVYNSQVVILDELHNEFIFFTVEQSEFVKSIIGEKFEGLNDEQRAHTEELLEQKILSLVNNSDVTSGFSDVKNSKGTFQCAWRSGSDAWSISAIRPLKLLRAIKYLKHAKEESEKGNLRGLLGHLREQAPSALMKNHERLIGLACNINLAVKMLNVEIKCLEFAYSLARMAFDEGLACRLNIGVQTFPFLSHAWIQGPNGVVFDRDDLEKDLAVMIRIGAEV</sequence>
<comment type="caution">
    <text evidence="2">The sequence shown here is derived from an EMBL/GenBank/DDBJ whole genome shotgun (WGS) entry which is preliminary data.</text>
</comment>
<evidence type="ECO:0000313" key="2">
    <source>
        <dbReference type="EMBL" id="MDH1629187.1"/>
    </source>
</evidence>